<feature type="domain" description="Reverse transcriptase RNase H-like" evidence="7">
    <location>
        <begin position="3"/>
        <end position="65"/>
    </location>
</feature>
<accession>A0AAD7REB1</accession>
<keyword evidence="9" id="KW-1185">Reference proteome</keyword>
<reference evidence="8" key="1">
    <citation type="journal article" date="2023" name="Science">
        <title>Genome structures resolve the early diversification of teleost fishes.</title>
        <authorList>
            <person name="Parey E."/>
            <person name="Louis A."/>
            <person name="Montfort J."/>
            <person name="Bouchez O."/>
            <person name="Roques C."/>
            <person name="Iampietro C."/>
            <person name="Lluch J."/>
            <person name="Castinel A."/>
            <person name="Donnadieu C."/>
            <person name="Desvignes T."/>
            <person name="Floi Bucao C."/>
            <person name="Jouanno E."/>
            <person name="Wen M."/>
            <person name="Mejri S."/>
            <person name="Dirks R."/>
            <person name="Jansen H."/>
            <person name="Henkel C."/>
            <person name="Chen W.J."/>
            <person name="Zahm M."/>
            <person name="Cabau C."/>
            <person name="Klopp C."/>
            <person name="Thompson A.W."/>
            <person name="Robinson-Rechavi M."/>
            <person name="Braasch I."/>
            <person name="Lecointre G."/>
            <person name="Bobe J."/>
            <person name="Postlethwait J.H."/>
            <person name="Berthelot C."/>
            <person name="Roest Crollius H."/>
            <person name="Guiguen Y."/>
        </authorList>
    </citation>
    <scope>NUCLEOTIDE SEQUENCE</scope>
    <source>
        <strain evidence="8">NC1722</strain>
    </source>
</reference>
<gene>
    <name evidence="8" type="ORF">AAFF_G00243500</name>
</gene>
<keyword evidence="5" id="KW-0378">Hydrolase</keyword>
<keyword evidence="6" id="KW-0695">RNA-directed DNA polymerase</keyword>
<name>A0AAD7REB1_9TELE</name>
<comment type="caution">
    <text evidence="8">The sequence shown here is derived from an EMBL/GenBank/DDBJ whole genome shotgun (WGS) entry which is preliminary data.</text>
</comment>
<evidence type="ECO:0000256" key="4">
    <source>
        <dbReference type="ARBA" id="ARBA00022759"/>
    </source>
</evidence>
<dbReference type="SUPFAM" id="SSF56672">
    <property type="entry name" value="DNA/RNA polymerases"/>
    <property type="match status" value="1"/>
</dbReference>
<dbReference type="EMBL" id="JAINUG010000323">
    <property type="protein sequence ID" value="KAJ8378330.1"/>
    <property type="molecule type" value="Genomic_DNA"/>
</dbReference>
<keyword evidence="3" id="KW-0540">Nuclease</keyword>
<dbReference type="Proteomes" id="UP001221898">
    <property type="component" value="Unassembled WGS sequence"/>
</dbReference>
<dbReference type="InterPro" id="IPR043502">
    <property type="entry name" value="DNA/RNA_pol_sf"/>
</dbReference>
<keyword evidence="1" id="KW-0808">Transferase</keyword>
<dbReference type="PANTHER" id="PTHR34072">
    <property type="entry name" value="ENZYMATIC POLYPROTEIN-RELATED"/>
    <property type="match status" value="1"/>
</dbReference>
<keyword evidence="2" id="KW-0548">Nucleotidyltransferase</keyword>
<dbReference type="InterPro" id="IPR041373">
    <property type="entry name" value="RT_RNaseH"/>
</dbReference>
<dbReference type="CDD" id="cd09274">
    <property type="entry name" value="RNase_HI_RT_Ty3"/>
    <property type="match status" value="1"/>
</dbReference>
<evidence type="ECO:0000256" key="5">
    <source>
        <dbReference type="ARBA" id="ARBA00022801"/>
    </source>
</evidence>
<evidence type="ECO:0000256" key="3">
    <source>
        <dbReference type="ARBA" id="ARBA00022722"/>
    </source>
</evidence>
<evidence type="ECO:0000313" key="8">
    <source>
        <dbReference type="EMBL" id="KAJ8378330.1"/>
    </source>
</evidence>
<keyword evidence="4" id="KW-0255">Endonuclease</keyword>
<evidence type="ECO:0000256" key="2">
    <source>
        <dbReference type="ARBA" id="ARBA00022695"/>
    </source>
</evidence>
<evidence type="ECO:0000256" key="1">
    <source>
        <dbReference type="ARBA" id="ARBA00022679"/>
    </source>
</evidence>
<dbReference type="PANTHER" id="PTHR34072:SF52">
    <property type="entry name" value="RIBONUCLEASE H"/>
    <property type="match status" value="1"/>
</dbReference>
<protein>
    <recommendedName>
        <fullName evidence="7">Reverse transcriptase RNase H-like domain-containing protein</fullName>
    </recommendedName>
</protein>
<sequence length="149" mass="17026">LPRETRYSTVEKECLAIKWALETLRYYLLGRKFTLVTDHAPLVWMSRNKESNARVTRWFLSLQPFNFDVLHRSGAHHGNADTLSRREALWCHAAPPSGLELRGRVCSARVGACYGVIVEGKYLSARWIHPRAELGTPGLIPQLKCVKRK</sequence>
<evidence type="ECO:0000256" key="6">
    <source>
        <dbReference type="ARBA" id="ARBA00022918"/>
    </source>
</evidence>
<organism evidence="8 9">
    <name type="scientific">Aldrovandia affinis</name>
    <dbReference type="NCBI Taxonomy" id="143900"/>
    <lineage>
        <taxon>Eukaryota</taxon>
        <taxon>Metazoa</taxon>
        <taxon>Chordata</taxon>
        <taxon>Craniata</taxon>
        <taxon>Vertebrata</taxon>
        <taxon>Euteleostomi</taxon>
        <taxon>Actinopterygii</taxon>
        <taxon>Neopterygii</taxon>
        <taxon>Teleostei</taxon>
        <taxon>Notacanthiformes</taxon>
        <taxon>Halosauridae</taxon>
        <taxon>Aldrovandia</taxon>
    </lineage>
</organism>
<dbReference type="GO" id="GO:0004519">
    <property type="term" value="F:endonuclease activity"/>
    <property type="evidence" value="ECO:0007669"/>
    <property type="project" value="UniProtKB-KW"/>
</dbReference>
<evidence type="ECO:0000259" key="7">
    <source>
        <dbReference type="Pfam" id="PF17917"/>
    </source>
</evidence>
<dbReference type="AlphaFoldDB" id="A0AAD7REB1"/>
<evidence type="ECO:0000313" key="9">
    <source>
        <dbReference type="Proteomes" id="UP001221898"/>
    </source>
</evidence>
<dbReference type="GO" id="GO:0016787">
    <property type="term" value="F:hydrolase activity"/>
    <property type="evidence" value="ECO:0007669"/>
    <property type="project" value="UniProtKB-KW"/>
</dbReference>
<dbReference type="Pfam" id="PF17917">
    <property type="entry name" value="RT_RNaseH"/>
    <property type="match status" value="1"/>
</dbReference>
<proteinExistence type="predicted"/>
<feature type="non-terminal residue" evidence="8">
    <location>
        <position position="1"/>
    </location>
</feature>
<dbReference type="GO" id="GO:0003964">
    <property type="term" value="F:RNA-directed DNA polymerase activity"/>
    <property type="evidence" value="ECO:0007669"/>
    <property type="project" value="UniProtKB-KW"/>
</dbReference>